<evidence type="ECO:0000259" key="2">
    <source>
        <dbReference type="Pfam" id="PF11775"/>
    </source>
</evidence>
<dbReference type="InterPro" id="IPR025861">
    <property type="entry name" value="CobT_VWA_dom"/>
</dbReference>
<organism evidence="3 4">
    <name type="scientific">Gallintestinimicrobium propionicum</name>
    <dbReference type="NCBI Taxonomy" id="2981770"/>
    <lineage>
        <taxon>Bacteria</taxon>
        <taxon>Bacillati</taxon>
        <taxon>Bacillota</taxon>
        <taxon>Clostridia</taxon>
        <taxon>Lachnospirales</taxon>
        <taxon>Lachnospiraceae</taxon>
        <taxon>Gallintestinimicrobium</taxon>
    </lineage>
</organism>
<feature type="compositionally biased region" description="Basic and acidic residues" evidence="1">
    <location>
        <begin position="215"/>
        <end position="232"/>
    </location>
</feature>
<evidence type="ECO:0000256" key="1">
    <source>
        <dbReference type="SAM" id="MobiDB-lite"/>
    </source>
</evidence>
<protein>
    <recommendedName>
        <fullName evidence="2">Cobalamin biosynthesis protein CobT VWA domain-containing protein</fullName>
    </recommendedName>
</protein>
<dbReference type="AlphaFoldDB" id="A0AAE3AVJ2"/>
<evidence type="ECO:0000313" key="4">
    <source>
        <dbReference type="Proteomes" id="UP001199355"/>
    </source>
</evidence>
<keyword evidence="4" id="KW-1185">Reference proteome</keyword>
<reference evidence="3 4" key="1">
    <citation type="submission" date="2021-10" db="EMBL/GenBank/DDBJ databases">
        <title>Anaerobic single-cell dispensing facilitates the cultivation of human gut bacteria.</title>
        <authorList>
            <person name="Afrizal A."/>
        </authorList>
    </citation>
    <scope>NUCLEOTIDE SEQUENCE [LARGE SCALE GENOMIC DNA]</scope>
    <source>
        <strain evidence="3 4">CLA-AA-H244</strain>
    </source>
</reference>
<feature type="region of interest" description="Disordered" evidence="1">
    <location>
        <begin position="194"/>
        <end position="252"/>
    </location>
</feature>
<dbReference type="Proteomes" id="UP001199355">
    <property type="component" value="Unassembled WGS sequence"/>
</dbReference>
<dbReference type="SUPFAM" id="SSF53300">
    <property type="entry name" value="vWA-like"/>
    <property type="match status" value="1"/>
</dbReference>
<evidence type="ECO:0000313" key="3">
    <source>
        <dbReference type="EMBL" id="MCC2168464.1"/>
    </source>
</evidence>
<proteinExistence type="predicted"/>
<comment type="caution">
    <text evidence="3">The sequence shown here is derived from an EMBL/GenBank/DDBJ whole genome shotgun (WGS) entry which is preliminary data.</text>
</comment>
<feature type="domain" description="Cobalamin biosynthesis protein CobT VWA" evidence="2">
    <location>
        <begin position="368"/>
        <end position="545"/>
    </location>
</feature>
<name>A0AAE3AVJ2_9FIRM</name>
<dbReference type="Pfam" id="PF11775">
    <property type="entry name" value="CobT_C"/>
    <property type="match status" value="1"/>
</dbReference>
<dbReference type="RefSeq" id="WP_021915117.1">
    <property type="nucleotide sequence ID" value="NZ_JAJEQF010000036.1"/>
</dbReference>
<feature type="compositionally biased region" description="Basic and acidic residues" evidence="1">
    <location>
        <begin position="243"/>
        <end position="252"/>
    </location>
</feature>
<dbReference type="InterPro" id="IPR036465">
    <property type="entry name" value="vWFA_dom_sf"/>
</dbReference>
<dbReference type="InterPro" id="IPR051928">
    <property type="entry name" value="NorD/CobT"/>
</dbReference>
<dbReference type="EMBL" id="JAJEQF010000036">
    <property type="protein sequence ID" value="MCC2168464.1"/>
    <property type="molecule type" value="Genomic_DNA"/>
</dbReference>
<sequence>MIGVAAHECGHINFSNFEKRRIYASGIREGILYPELPEPKNEEEKQVLGELQVCLEQKKEKELRVIRETLLYLHNILEDMYIEARQCAEYGGIVQKAIRFLGRWDMEQAESIRQMQEYGMDSLSIMKNVLLQYLRSKKVNDWERAGGIYMEMLERCKETLDEVVIPADEDVRFRAANRLLLILWEFVKEAFEQEESGKEDTEQIPPEYEGGDGAGKWKESAATDTKEGEEKRRRAAAVLGGEQQEKAAAEDSVKEISDEIGKIVTKMEQEMLERELKENADKMDLGEIHNGYRLRIIRPEPTLEQIARYEVMKKKVDAAAEKMVRLIAPHLEEQERFQKGMVQGKKVCGSQIYRRDGRIFRSRNIPGNQDAAVGVLIDESASMDIHNRIGSARYTACVIYRFCQRLGIPVLILGHSTGIGEKKESVELYSYAEFDAWDQKDCFRLTGIRSRWNNRDGAALAYAGMRLGKRAEGQKLLFVISDGLPLAEGYRGEAGIADTRREREKLEHRGIHVMAAAIGEDRELIRRIYGKGFLNISDTERIPAAMAGIIRQYMGK</sequence>
<accession>A0AAE3AVJ2</accession>
<dbReference type="PANTHER" id="PTHR41248">
    <property type="entry name" value="NORD PROTEIN"/>
    <property type="match status" value="1"/>
</dbReference>
<dbReference type="PANTHER" id="PTHR41248:SF1">
    <property type="entry name" value="NORD PROTEIN"/>
    <property type="match status" value="1"/>
</dbReference>
<gene>
    <name evidence="3" type="ORF">LKD45_12330</name>
</gene>